<dbReference type="GO" id="GO:0015421">
    <property type="term" value="F:ABC-type oligopeptide transporter activity"/>
    <property type="evidence" value="ECO:0007669"/>
    <property type="project" value="TreeGrafter"/>
</dbReference>
<dbReference type="PaxDb" id="8022-A0A060XFN1"/>
<evidence type="ECO:0000313" key="7">
    <source>
        <dbReference type="Proteomes" id="UP000193380"/>
    </source>
</evidence>
<reference evidence="6" key="2">
    <citation type="submission" date="2014-03" db="EMBL/GenBank/DDBJ databases">
        <authorList>
            <person name="Genoscope - CEA"/>
        </authorList>
    </citation>
    <scope>NUCLEOTIDE SEQUENCE</scope>
</reference>
<evidence type="ECO:0000256" key="3">
    <source>
        <dbReference type="ARBA" id="ARBA00022989"/>
    </source>
</evidence>
<keyword evidence="4" id="KW-0472">Membrane</keyword>
<evidence type="ECO:0000259" key="5">
    <source>
        <dbReference type="PROSITE" id="PS50929"/>
    </source>
</evidence>
<accession>A0A060XFN1</accession>
<evidence type="ECO:0000256" key="1">
    <source>
        <dbReference type="ARBA" id="ARBA00004141"/>
    </source>
</evidence>
<dbReference type="GO" id="GO:0016887">
    <property type="term" value="F:ATP hydrolysis activity"/>
    <property type="evidence" value="ECO:0007669"/>
    <property type="project" value="InterPro"/>
</dbReference>
<dbReference type="InterPro" id="IPR039421">
    <property type="entry name" value="Type_1_exporter"/>
</dbReference>
<proteinExistence type="predicted"/>
<name>A0A060XFN1_ONCMY</name>
<dbReference type="InterPro" id="IPR003439">
    <property type="entry name" value="ABC_transporter-like_ATP-bd"/>
</dbReference>
<dbReference type="Proteomes" id="UP000193380">
    <property type="component" value="Unassembled WGS sequence"/>
</dbReference>
<dbReference type="STRING" id="8022.A0A060XFN1"/>
<dbReference type="GO" id="GO:0090374">
    <property type="term" value="P:oligopeptide export from mitochondrion"/>
    <property type="evidence" value="ECO:0007669"/>
    <property type="project" value="TreeGrafter"/>
</dbReference>
<protein>
    <recommendedName>
        <fullName evidence="5">ABC transmembrane type-1 domain-containing protein</fullName>
    </recommendedName>
</protein>
<feature type="domain" description="ABC transmembrane type-1" evidence="5">
    <location>
        <begin position="57"/>
        <end position="158"/>
    </location>
</feature>
<dbReference type="InterPro" id="IPR011527">
    <property type="entry name" value="ABC1_TM_dom"/>
</dbReference>
<dbReference type="EMBL" id="FR905284">
    <property type="protein sequence ID" value="CDQ78052.1"/>
    <property type="molecule type" value="Genomic_DNA"/>
</dbReference>
<dbReference type="Gene3D" id="1.20.1560.10">
    <property type="entry name" value="ABC transporter type 1, transmembrane domain"/>
    <property type="match status" value="1"/>
</dbReference>
<keyword evidence="2" id="KW-0812">Transmembrane</keyword>
<dbReference type="PANTHER" id="PTHR43394">
    <property type="entry name" value="ATP-DEPENDENT PERMEASE MDL1, MITOCHONDRIAL"/>
    <property type="match status" value="1"/>
</dbReference>
<dbReference type="InterPro" id="IPR036640">
    <property type="entry name" value="ABC1_TM_sf"/>
</dbReference>
<evidence type="ECO:0000313" key="6">
    <source>
        <dbReference type="EMBL" id="CDQ78052.1"/>
    </source>
</evidence>
<dbReference type="PANTHER" id="PTHR43394:SF1">
    <property type="entry name" value="ATP-BINDING CASSETTE SUB-FAMILY B MEMBER 10, MITOCHONDRIAL"/>
    <property type="match status" value="1"/>
</dbReference>
<dbReference type="SUPFAM" id="SSF90123">
    <property type="entry name" value="ABC transporter transmembrane region"/>
    <property type="match status" value="1"/>
</dbReference>
<gene>
    <name evidence="6" type="ORF">GSONMT00054045001</name>
</gene>
<reference evidence="6" key="1">
    <citation type="journal article" date="2014" name="Nat. Commun.">
        <title>The rainbow trout genome provides novel insights into evolution after whole-genome duplication in vertebrates.</title>
        <authorList>
            <person name="Berthelot C."/>
            <person name="Brunet F."/>
            <person name="Chalopin D."/>
            <person name="Juanchich A."/>
            <person name="Bernard M."/>
            <person name="Noel B."/>
            <person name="Bento P."/>
            <person name="Da Silva C."/>
            <person name="Labadie K."/>
            <person name="Alberti A."/>
            <person name="Aury J.M."/>
            <person name="Louis A."/>
            <person name="Dehais P."/>
            <person name="Bardou P."/>
            <person name="Montfort J."/>
            <person name="Klopp C."/>
            <person name="Cabau C."/>
            <person name="Gaspin C."/>
            <person name="Thorgaard G.H."/>
            <person name="Boussaha M."/>
            <person name="Quillet E."/>
            <person name="Guyomard R."/>
            <person name="Galiana D."/>
            <person name="Bobe J."/>
            <person name="Volff J.N."/>
            <person name="Genet C."/>
            <person name="Wincker P."/>
            <person name="Jaillon O."/>
            <person name="Roest Crollius H."/>
            <person name="Guiguen Y."/>
        </authorList>
    </citation>
    <scope>NUCLEOTIDE SEQUENCE [LARGE SCALE GENOMIC DNA]</scope>
</reference>
<dbReference type="Gene3D" id="3.40.50.300">
    <property type="entry name" value="P-loop containing nucleotide triphosphate hydrolases"/>
    <property type="match status" value="1"/>
</dbReference>
<dbReference type="GO" id="GO:0005524">
    <property type="term" value="F:ATP binding"/>
    <property type="evidence" value="ECO:0007669"/>
    <property type="project" value="InterPro"/>
</dbReference>
<evidence type="ECO:0000256" key="4">
    <source>
        <dbReference type="ARBA" id="ARBA00023136"/>
    </source>
</evidence>
<evidence type="ECO:0000256" key="2">
    <source>
        <dbReference type="ARBA" id="ARBA00022692"/>
    </source>
</evidence>
<dbReference type="InterPro" id="IPR027417">
    <property type="entry name" value="P-loop_NTPase"/>
</dbReference>
<organism evidence="6 7">
    <name type="scientific">Oncorhynchus mykiss</name>
    <name type="common">Rainbow trout</name>
    <name type="synonym">Salmo gairdneri</name>
    <dbReference type="NCBI Taxonomy" id="8022"/>
    <lineage>
        <taxon>Eukaryota</taxon>
        <taxon>Metazoa</taxon>
        <taxon>Chordata</taxon>
        <taxon>Craniata</taxon>
        <taxon>Vertebrata</taxon>
        <taxon>Euteleostomi</taxon>
        <taxon>Actinopterygii</taxon>
        <taxon>Neopterygii</taxon>
        <taxon>Teleostei</taxon>
        <taxon>Protacanthopterygii</taxon>
        <taxon>Salmoniformes</taxon>
        <taxon>Salmonidae</taxon>
        <taxon>Salmoninae</taxon>
        <taxon>Oncorhynchus</taxon>
    </lineage>
</organism>
<dbReference type="PROSITE" id="PS50929">
    <property type="entry name" value="ABC_TM1F"/>
    <property type="match status" value="1"/>
</dbReference>
<dbReference type="GO" id="GO:0005743">
    <property type="term" value="C:mitochondrial inner membrane"/>
    <property type="evidence" value="ECO:0007669"/>
    <property type="project" value="TreeGrafter"/>
</dbReference>
<keyword evidence="3" id="KW-1133">Transmembrane helix</keyword>
<sequence>MQPVSTSCKSQVFFDKTLPGSSLFANTAVIGHSLTGNLSGGLRARSSWDQHGGEKQFYVSPSLAAFVLLNMPPMAGLAVIYGRYLHSVSKCTQDSLAEATQLAEERISNMRTVCAFGKELTEVAKYTEKANYILHLAKQEAVLLAGFFGVKGGLLMATEHITEGKLSSFLKYAFWVGISIAGGQKQIIAIARALLKNPKILLLDEATR</sequence>
<dbReference type="Pfam" id="PF00664">
    <property type="entry name" value="ABC_membrane"/>
    <property type="match status" value="1"/>
</dbReference>
<dbReference type="AlphaFoldDB" id="A0A060XFN1"/>
<dbReference type="Pfam" id="PF00005">
    <property type="entry name" value="ABC_tran"/>
    <property type="match status" value="1"/>
</dbReference>
<comment type="subcellular location">
    <subcellularLocation>
        <location evidence="1">Membrane</location>
        <topology evidence="1">Multi-pass membrane protein</topology>
    </subcellularLocation>
</comment>